<name>A0AAV9PXF0_9PEZI</name>
<gene>
    <name evidence="1" type="ORF">LTR25_008826</name>
</gene>
<evidence type="ECO:0000313" key="2">
    <source>
        <dbReference type="Proteomes" id="UP001345827"/>
    </source>
</evidence>
<dbReference type="Proteomes" id="UP001345827">
    <property type="component" value="Unassembled WGS sequence"/>
</dbReference>
<protein>
    <recommendedName>
        <fullName evidence="3">BTB domain-containing protein</fullName>
    </recommendedName>
</protein>
<organism evidence="1 2">
    <name type="scientific">Vermiconidia calcicola</name>
    <dbReference type="NCBI Taxonomy" id="1690605"/>
    <lineage>
        <taxon>Eukaryota</taxon>
        <taxon>Fungi</taxon>
        <taxon>Dikarya</taxon>
        <taxon>Ascomycota</taxon>
        <taxon>Pezizomycotina</taxon>
        <taxon>Dothideomycetes</taxon>
        <taxon>Dothideomycetidae</taxon>
        <taxon>Mycosphaerellales</taxon>
        <taxon>Extremaceae</taxon>
        <taxon>Vermiconidia</taxon>
    </lineage>
</organism>
<reference evidence="1 2" key="1">
    <citation type="submission" date="2023-06" db="EMBL/GenBank/DDBJ databases">
        <title>Black Yeasts Isolated from many extreme environments.</title>
        <authorList>
            <person name="Coleine C."/>
            <person name="Stajich J.E."/>
            <person name="Selbmann L."/>
        </authorList>
    </citation>
    <scope>NUCLEOTIDE SEQUENCE [LARGE SCALE GENOMIC DNA]</scope>
    <source>
        <strain evidence="1 2">CCFEE 5887</strain>
    </source>
</reference>
<sequence>MAQNNAVAAGMTAHHARSPNIRVIVGQWDEYADTDSGLVQLNVFYINKSFLVQHSRFFAILLDTAPPRDIVRLQIPNNDRLCDDKEEYEVFADWLDAMYRWEEGGSKLDVREYWDINQRLEFADFVGSPKYKNMVMDSIQQHPSNEWSVRELDSLTLLVGSADLYVDYAIECLAYRIVTEGWTVFAQADRVEDNNEWQEFLRHESEQFELGSLKKLLVRVDELNEAKDAGKLIDPTARKDCKWHEHTNEEREKCPRYRQEENVVGVDFHRKEDGKQPSGQ</sequence>
<comment type="caution">
    <text evidence="1">The sequence shown here is derived from an EMBL/GenBank/DDBJ whole genome shotgun (WGS) entry which is preliminary data.</text>
</comment>
<evidence type="ECO:0008006" key="3">
    <source>
        <dbReference type="Google" id="ProtNLM"/>
    </source>
</evidence>
<evidence type="ECO:0000313" key="1">
    <source>
        <dbReference type="EMBL" id="KAK5530969.1"/>
    </source>
</evidence>
<proteinExistence type="predicted"/>
<dbReference type="EMBL" id="JAXLQG010000018">
    <property type="protein sequence ID" value="KAK5530969.1"/>
    <property type="molecule type" value="Genomic_DNA"/>
</dbReference>
<dbReference type="AlphaFoldDB" id="A0AAV9PXF0"/>
<keyword evidence="2" id="KW-1185">Reference proteome</keyword>
<accession>A0AAV9PXF0</accession>